<protein>
    <submittedName>
        <fullName evidence="1">Uncharacterized protein</fullName>
    </submittedName>
</protein>
<dbReference type="RefSeq" id="WP_070558675.1">
    <property type="nucleotide sequence ID" value="NZ_CAJHLJ010000013.1"/>
</dbReference>
<dbReference type="EMBL" id="JAOTMY010000001">
    <property type="protein sequence ID" value="MCY3086805.1"/>
    <property type="molecule type" value="Genomic_DNA"/>
</dbReference>
<dbReference type="Proteomes" id="UP001069047">
    <property type="component" value="Unassembled WGS sequence"/>
</dbReference>
<reference evidence="2" key="3">
    <citation type="submission" date="2024-02" db="EMBL/GenBank/DDBJ databases">
        <authorList>
            <person name="Choi B."/>
        </authorList>
    </citation>
    <scope>NUCLEOTIDE SEQUENCE</scope>
    <source>
        <strain evidence="2">UMB1016</strain>
    </source>
</reference>
<proteinExistence type="predicted"/>
<reference evidence="1" key="2">
    <citation type="submission" date="2022-09" db="EMBL/GenBank/DDBJ databases">
        <title>Aerococcus urinae taxonomy study.</title>
        <authorList>
            <person name="Christensen J."/>
            <person name="Senneby E."/>
        </authorList>
    </citation>
    <scope>NUCLEOTIDE SEQUENCE</scope>
    <source>
        <strain evidence="1">LUND-41-B12</strain>
    </source>
</reference>
<organism evidence="1 4">
    <name type="scientific">Aerococcus mictus</name>
    <dbReference type="NCBI Taxonomy" id="2976810"/>
    <lineage>
        <taxon>Bacteria</taxon>
        <taxon>Bacillati</taxon>
        <taxon>Bacillota</taxon>
        <taxon>Bacilli</taxon>
        <taxon>Lactobacillales</taxon>
        <taxon>Aerococcaceae</taxon>
        <taxon>Aerococcus</taxon>
    </lineage>
</organism>
<sequence>MAKIKEEYQVMSAFHDKTNTLKAEPKGRLYKEGDLFPAVNLEVSDERIDMLVDQGFIAPLDKE</sequence>
<accession>A0A1E9PPK8</accession>
<evidence type="ECO:0000313" key="4">
    <source>
        <dbReference type="Proteomes" id="UP001069047"/>
    </source>
</evidence>
<accession>A0A9Q4H2Q3</accession>
<evidence type="ECO:0000313" key="2">
    <source>
        <dbReference type="EMBL" id="WWC55068.1"/>
    </source>
</evidence>
<dbReference type="EMBL" id="CP145132">
    <property type="protein sequence ID" value="WWC55068.1"/>
    <property type="molecule type" value="Genomic_DNA"/>
</dbReference>
<evidence type="ECO:0000313" key="1">
    <source>
        <dbReference type="EMBL" id="MCY3086805.1"/>
    </source>
</evidence>
<keyword evidence="3" id="KW-1185">Reference proteome</keyword>
<dbReference type="Proteomes" id="UP000250354">
    <property type="component" value="Chromosome"/>
</dbReference>
<dbReference type="AlphaFoldDB" id="A0A1E9PPK8"/>
<name>A0A1E9PPK8_9LACT</name>
<gene>
    <name evidence="2" type="ORF">DBT44_0001845</name>
    <name evidence="1" type="ORF">ODY61_01595</name>
</gene>
<evidence type="ECO:0000313" key="3">
    <source>
        <dbReference type="Proteomes" id="UP000250354"/>
    </source>
</evidence>
<reference evidence="2 3" key="1">
    <citation type="journal article" date="2020" name="J. Bacteriol.">
        <title>Aerococcus urinae Isolated from Women with Lower Urinary Tract Symptoms: In Vitro Aggregation and Genome Analysis.</title>
        <authorList>
            <person name="Hilt E.E."/>
            <person name="Putonti C."/>
            <person name="Thomas-White K."/>
            <person name="Lewis A.L."/>
            <person name="Visick K.L."/>
            <person name="Gilbert N.M."/>
            <person name="Wolfe A.J."/>
        </authorList>
    </citation>
    <scope>NUCLEOTIDE SEQUENCE [LARGE SCALE GENOMIC DNA]</scope>
    <source>
        <strain evidence="2 3">UMB1016</strain>
    </source>
</reference>